<evidence type="ECO:0000256" key="3">
    <source>
        <dbReference type="ARBA" id="ARBA00023110"/>
    </source>
</evidence>
<dbReference type="PROSITE" id="PS50102">
    <property type="entry name" value="RRM"/>
    <property type="match status" value="1"/>
</dbReference>
<comment type="function">
    <text evidence="6">PPIases accelerate the folding of proteins. It catalyzes the cis-trans isomerization of proline imidic peptide bonds in oligopeptides.</text>
</comment>
<evidence type="ECO:0000256" key="5">
    <source>
        <dbReference type="PROSITE-ProRule" id="PRU00176"/>
    </source>
</evidence>
<comment type="catalytic activity">
    <reaction evidence="1 6">
        <text>[protein]-peptidylproline (omega=180) = [protein]-peptidylproline (omega=0)</text>
        <dbReference type="Rhea" id="RHEA:16237"/>
        <dbReference type="Rhea" id="RHEA-COMP:10747"/>
        <dbReference type="Rhea" id="RHEA-COMP:10748"/>
        <dbReference type="ChEBI" id="CHEBI:83833"/>
        <dbReference type="ChEBI" id="CHEBI:83834"/>
        <dbReference type="EC" id="5.2.1.8"/>
    </reaction>
</comment>
<dbReference type="Pfam" id="PF00076">
    <property type="entry name" value="RRM_1"/>
    <property type="match status" value="1"/>
</dbReference>
<dbReference type="GO" id="GO:0003723">
    <property type="term" value="F:RNA binding"/>
    <property type="evidence" value="ECO:0007669"/>
    <property type="project" value="UniProtKB-UniRule"/>
</dbReference>
<dbReference type="InterPro" id="IPR012677">
    <property type="entry name" value="Nucleotide-bd_a/b_plait_sf"/>
</dbReference>
<accession>M1CJX3</accession>
<sequence length="343" mass="39014">MQTGDPTGTGFGGDSIYKFLYGDQARFFGDEIHSDLKHSKRGTVAMASAGTGTGTGEKNLNASQFYITLRDDLDSLDGEHTVFGEITEGFDTLNRINKAYVDDKGKPYQNIRIKHTYILYDRFDDPSQLADLIPDASPERKPKDEIDDDVRLEDDWMPKDEELGVREEKEAHFRAVILESVGDIPDAEMNPPYNVLFVCKLKPSTEEKALYIILSCFATVTSAEIIRDHKNGDSHCYAFIEFKDKESSEQAYFKLDNTQIDERRIRVDFSQSVAKLWSDYLPRNQRGSVRFNNGSVETIKQQKEENKQHGVDVIRAYAFWCFDDLLTSAGTWSSAEYEYSSSC</sequence>
<evidence type="ECO:0000313" key="9">
    <source>
        <dbReference type="EnsemblPlants" id="PGSC0003DMT400069100"/>
    </source>
</evidence>
<keyword evidence="6" id="KW-0539">Nucleus</keyword>
<dbReference type="SUPFAM" id="SSF50891">
    <property type="entry name" value="Cyclophilin-like"/>
    <property type="match status" value="1"/>
</dbReference>
<comment type="similarity">
    <text evidence="6">Belongs to the cyclophilin-type PPIase family. PPIL4 subfamily.</text>
</comment>
<dbReference type="GO" id="GO:0005634">
    <property type="term" value="C:nucleus"/>
    <property type="evidence" value="ECO:0000318"/>
    <property type="project" value="GO_Central"/>
</dbReference>
<feature type="domain" description="PPIase cyclophilin-type" evidence="7">
    <location>
        <begin position="1"/>
        <end position="118"/>
    </location>
</feature>
<dbReference type="FunCoup" id="M1CJX3">
    <property type="interactions" value="2955"/>
</dbReference>
<dbReference type="InParanoid" id="M1CJX3"/>
<dbReference type="AlphaFoldDB" id="M1CJX3"/>
<reference evidence="10" key="1">
    <citation type="journal article" date="2011" name="Nature">
        <title>Genome sequence and analysis of the tuber crop potato.</title>
        <authorList>
            <consortium name="The Potato Genome Sequencing Consortium"/>
        </authorList>
    </citation>
    <scope>NUCLEOTIDE SEQUENCE [LARGE SCALE GENOMIC DNA]</scope>
    <source>
        <strain evidence="10">cv. DM1-3 516 R44</strain>
    </source>
</reference>
<evidence type="ECO:0000256" key="2">
    <source>
        <dbReference type="ARBA" id="ARBA00022884"/>
    </source>
</evidence>
<feature type="domain" description="RRM" evidence="8">
    <location>
        <begin position="194"/>
        <end position="272"/>
    </location>
</feature>
<comment type="subcellular location">
    <subcellularLocation>
        <location evidence="6">Nucleus</location>
    </subcellularLocation>
</comment>
<dbReference type="PANTHER" id="PTHR45843">
    <property type="entry name" value="PEPTIDYL-PROLYL CIS-TRANS ISOMERASE-LIKE 4"/>
    <property type="match status" value="1"/>
</dbReference>
<evidence type="ECO:0000259" key="8">
    <source>
        <dbReference type="PROSITE" id="PS50102"/>
    </source>
</evidence>
<dbReference type="GO" id="GO:0003755">
    <property type="term" value="F:peptidyl-prolyl cis-trans isomerase activity"/>
    <property type="evidence" value="ECO:0007669"/>
    <property type="project" value="UniProtKB-UniRule"/>
</dbReference>
<dbReference type="InterPro" id="IPR035979">
    <property type="entry name" value="RBD_domain_sf"/>
</dbReference>
<dbReference type="EC" id="5.2.1.8" evidence="6"/>
<dbReference type="PROSITE" id="PS50072">
    <property type="entry name" value="CSA_PPIASE_2"/>
    <property type="match status" value="1"/>
</dbReference>
<dbReference type="Gramene" id="PGSC0003DMT400069100">
    <property type="protein sequence ID" value="PGSC0003DMT400069100"/>
    <property type="gene ID" value="PGSC0003DMG400026878"/>
</dbReference>
<evidence type="ECO:0000313" key="10">
    <source>
        <dbReference type="Proteomes" id="UP000011115"/>
    </source>
</evidence>
<keyword evidence="2 5" id="KW-0694">RNA-binding</keyword>
<dbReference type="Proteomes" id="UP000011115">
    <property type="component" value="Unassembled WGS sequence"/>
</dbReference>
<dbReference type="SUPFAM" id="SSF54928">
    <property type="entry name" value="RNA-binding domain, RBD"/>
    <property type="match status" value="1"/>
</dbReference>
<dbReference type="EnsemblPlants" id="PGSC0003DMT400069100">
    <property type="protein sequence ID" value="PGSC0003DMT400069100"/>
    <property type="gene ID" value="PGSC0003DMG400026878"/>
</dbReference>
<name>M1CJX3_SOLTU</name>
<dbReference type="Gene3D" id="3.30.70.330">
    <property type="match status" value="1"/>
</dbReference>
<evidence type="ECO:0000259" key="7">
    <source>
        <dbReference type="PROSITE" id="PS50072"/>
    </source>
</evidence>
<evidence type="ECO:0000256" key="6">
    <source>
        <dbReference type="RuleBase" id="RU365081"/>
    </source>
</evidence>
<dbReference type="SMART" id="SM00360">
    <property type="entry name" value="RRM"/>
    <property type="match status" value="1"/>
</dbReference>
<organism evidence="9 10">
    <name type="scientific">Solanum tuberosum</name>
    <name type="common">Potato</name>
    <dbReference type="NCBI Taxonomy" id="4113"/>
    <lineage>
        <taxon>Eukaryota</taxon>
        <taxon>Viridiplantae</taxon>
        <taxon>Streptophyta</taxon>
        <taxon>Embryophyta</taxon>
        <taxon>Tracheophyta</taxon>
        <taxon>Spermatophyta</taxon>
        <taxon>Magnoliopsida</taxon>
        <taxon>eudicotyledons</taxon>
        <taxon>Gunneridae</taxon>
        <taxon>Pentapetalae</taxon>
        <taxon>asterids</taxon>
        <taxon>lamiids</taxon>
        <taxon>Solanales</taxon>
        <taxon>Solanaceae</taxon>
        <taxon>Solanoideae</taxon>
        <taxon>Solaneae</taxon>
        <taxon>Solanum</taxon>
    </lineage>
</organism>
<reference evidence="9" key="2">
    <citation type="submission" date="2015-06" db="UniProtKB">
        <authorList>
            <consortium name="EnsemblPlants"/>
        </authorList>
    </citation>
    <scope>IDENTIFICATION</scope>
    <source>
        <strain evidence="9">DM1-3 516 R44</strain>
    </source>
</reference>
<dbReference type="FunFam" id="2.40.100.10:FF:000103">
    <property type="entry name" value="26S proteasome regulatory complex ATPase"/>
    <property type="match status" value="1"/>
</dbReference>
<proteinExistence type="inferred from homology"/>
<dbReference type="Gene3D" id="2.40.100.10">
    <property type="entry name" value="Cyclophilin-like"/>
    <property type="match status" value="1"/>
</dbReference>
<keyword evidence="3 6" id="KW-0697">Rotamase</keyword>
<dbReference type="PaxDb" id="4113-PGSC0003DMT400069100"/>
<dbReference type="OMA" id="DQNTHRG"/>
<dbReference type="HOGENOM" id="CLU_018791_4_0_1"/>
<dbReference type="Pfam" id="PF00160">
    <property type="entry name" value="Pro_isomerase"/>
    <property type="match status" value="1"/>
</dbReference>
<dbReference type="InterPro" id="IPR000504">
    <property type="entry name" value="RRM_dom"/>
</dbReference>
<dbReference type="PANTHER" id="PTHR45843:SF2">
    <property type="entry name" value="PPIASE CYCLOPHILIN-TYPE DOMAIN-CONTAINING PROTEIN"/>
    <property type="match status" value="1"/>
</dbReference>
<dbReference type="InterPro" id="IPR029000">
    <property type="entry name" value="Cyclophilin-like_dom_sf"/>
</dbReference>
<protein>
    <recommendedName>
        <fullName evidence="6">Peptidyl-prolyl cis-trans isomerase</fullName>
        <shortName evidence="6">PPIase</shortName>
        <ecNumber evidence="6">5.2.1.8</ecNumber>
    </recommendedName>
</protein>
<evidence type="ECO:0000256" key="4">
    <source>
        <dbReference type="ARBA" id="ARBA00023235"/>
    </source>
</evidence>
<keyword evidence="4 6" id="KW-0413">Isomerase</keyword>
<dbReference type="eggNOG" id="KOG0415">
    <property type="taxonomic scope" value="Eukaryota"/>
</dbReference>
<evidence type="ECO:0000256" key="1">
    <source>
        <dbReference type="ARBA" id="ARBA00000971"/>
    </source>
</evidence>
<dbReference type="STRING" id="4113.M1CJX3"/>
<dbReference type="InterPro" id="IPR035542">
    <property type="entry name" value="CRIP"/>
</dbReference>
<keyword evidence="10" id="KW-1185">Reference proteome</keyword>
<dbReference type="InterPro" id="IPR002130">
    <property type="entry name" value="Cyclophilin-type_PPIase_dom"/>
</dbReference>